<organism evidence="1 2">
    <name type="scientific">Pseudomassariella vexata</name>
    <dbReference type="NCBI Taxonomy" id="1141098"/>
    <lineage>
        <taxon>Eukaryota</taxon>
        <taxon>Fungi</taxon>
        <taxon>Dikarya</taxon>
        <taxon>Ascomycota</taxon>
        <taxon>Pezizomycotina</taxon>
        <taxon>Sordariomycetes</taxon>
        <taxon>Xylariomycetidae</taxon>
        <taxon>Amphisphaeriales</taxon>
        <taxon>Pseudomassariaceae</taxon>
        <taxon>Pseudomassariella</taxon>
    </lineage>
</organism>
<dbReference type="AlphaFoldDB" id="A0A1Y2EDW5"/>
<gene>
    <name evidence="1" type="ORF">BCR38DRAFT_91987</name>
</gene>
<name>A0A1Y2EDW5_9PEZI</name>
<protein>
    <submittedName>
        <fullName evidence="1">Uncharacterized protein</fullName>
    </submittedName>
</protein>
<dbReference type="GeneID" id="63781979"/>
<reference evidence="1 2" key="1">
    <citation type="submission" date="2016-07" db="EMBL/GenBank/DDBJ databases">
        <title>Pervasive Adenine N6-methylation of Active Genes in Fungi.</title>
        <authorList>
            <consortium name="DOE Joint Genome Institute"/>
            <person name="Mondo S.J."/>
            <person name="Dannebaum R.O."/>
            <person name="Kuo R.C."/>
            <person name="Labutti K."/>
            <person name="Haridas S."/>
            <person name="Kuo A."/>
            <person name="Salamov A."/>
            <person name="Ahrendt S.R."/>
            <person name="Lipzen A."/>
            <person name="Sullivan W."/>
            <person name="Andreopoulos W.B."/>
            <person name="Clum A."/>
            <person name="Lindquist E."/>
            <person name="Daum C."/>
            <person name="Ramamoorthy G.K."/>
            <person name="Gryganskyi A."/>
            <person name="Culley D."/>
            <person name="Magnuson J.K."/>
            <person name="James T.Y."/>
            <person name="O'Malley M.A."/>
            <person name="Stajich J.E."/>
            <person name="Spatafora J.W."/>
            <person name="Visel A."/>
            <person name="Grigoriev I.V."/>
        </authorList>
    </citation>
    <scope>NUCLEOTIDE SEQUENCE [LARGE SCALE GENOMIC DNA]</scope>
    <source>
        <strain evidence="1 2">CBS 129021</strain>
    </source>
</reference>
<dbReference type="Proteomes" id="UP000193689">
    <property type="component" value="Unassembled WGS sequence"/>
</dbReference>
<dbReference type="RefSeq" id="XP_040719712.1">
    <property type="nucleotide sequence ID" value="XM_040865767.1"/>
</dbReference>
<evidence type="ECO:0000313" key="1">
    <source>
        <dbReference type="EMBL" id="ORY69762.1"/>
    </source>
</evidence>
<accession>A0A1Y2EDW5</accession>
<sequence>MRLFACDEIDSLIGHTSCMPIIVWNKQFPVVKFVATLLNRPLNFKPLIISQTAAHRVLYAATQHISYALGRNKLRLLSDVQSTDSFTAVKPRRCR</sequence>
<evidence type="ECO:0000313" key="2">
    <source>
        <dbReference type="Proteomes" id="UP000193689"/>
    </source>
</evidence>
<keyword evidence="2" id="KW-1185">Reference proteome</keyword>
<proteinExistence type="predicted"/>
<dbReference type="EMBL" id="MCFJ01000002">
    <property type="protein sequence ID" value="ORY69762.1"/>
    <property type="molecule type" value="Genomic_DNA"/>
</dbReference>
<comment type="caution">
    <text evidence="1">The sequence shown here is derived from an EMBL/GenBank/DDBJ whole genome shotgun (WGS) entry which is preliminary data.</text>
</comment>
<dbReference type="InParanoid" id="A0A1Y2EDW5"/>